<dbReference type="SUPFAM" id="SSF51445">
    <property type="entry name" value="(Trans)glycosidases"/>
    <property type="match status" value="1"/>
</dbReference>
<sequence>MKMNRESWWLSSLLLGMASTQAVAQQPVARLELIPPSPVTNKIVLDIRGALENNADSERQYAISLYLDRESPDTLLDAENVKVPAHGNTGIYCRHSTEQWAGRHRIILLATSASVRVRAERELEVMASSIRSTRTVDGAWVGIAHWSDEEGRYWNSTIRKLTEDDWREQIRGMHSLGMDTVVIQESFRNQEYYGRNNISSTGYKGLAYYPSDLFPGRAQVAAHDALEAILSEADRLNMNVFLGVGMYAWFDFSAASLDWHKKVAAELWRRYGHHPSFYGWYVSEETYGSLIPDEGEQAKERYRQEVIHFFAEFQAFCRQLAPEKPIMLAPNAHGMLKSQDVWPLVLKHLDIVCPFAFHRMPEGDITGEQSAEIWQSMCDKAGAHLWMDMEAFLFQENALVPRPIGGLLQDLQRFPNFEKILCYQYPGIFNSPQTKVQPGGPPTVVLYRDYLRYRQEIDRSNQNKTN</sequence>
<dbReference type="AlphaFoldDB" id="A0A2U3KUH1"/>
<dbReference type="Pfam" id="PF14488">
    <property type="entry name" value="DUF4434"/>
    <property type="match status" value="1"/>
</dbReference>
<proteinExistence type="predicted"/>
<dbReference type="OrthoDB" id="6044697at2"/>
<evidence type="ECO:0000259" key="2">
    <source>
        <dbReference type="Pfam" id="PF14488"/>
    </source>
</evidence>
<organism evidence="3 4">
    <name type="scientific">Candidatus Sulfotelmatobacter kueseliae</name>
    <dbReference type="NCBI Taxonomy" id="2042962"/>
    <lineage>
        <taxon>Bacteria</taxon>
        <taxon>Pseudomonadati</taxon>
        <taxon>Acidobacteriota</taxon>
        <taxon>Terriglobia</taxon>
        <taxon>Terriglobales</taxon>
        <taxon>Candidatus Korobacteraceae</taxon>
        <taxon>Candidatus Sulfotelmatobacter</taxon>
    </lineage>
</organism>
<dbReference type="Proteomes" id="UP000238701">
    <property type="component" value="Unassembled WGS sequence"/>
</dbReference>
<evidence type="ECO:0000313" key="4">
    <source>
        <dbReference type="Proteomes" id="UP000238701"/>
    </source>
</evidence>
<feature type="signal peptide" evidence="1">
    <location>
        <begin position="1"/>
        <end position="24"/>
    </location>
</feature>
<accession>A0A2U3KUH1</accession>
<evidence type="ECO:0000313" key="3">
    <source>
        <dbReference type="EMBL" id="SPF43219.1"/>
    </source>
</evidence>
<dbReference type="InterPro" id="IPR027849">
    <property type="entry name" value="DUF4434"/>
</dbReference>
<feature type="domain" description="DUF4434" evidence="2">
    <location>
        <begin position="137"/>
        <end position="435"/>
    </location>
</feature>
<keyword evidence="1" id="KW-0732">Signal</keyword>
<reference evidence="4" key="1">
    <citation type="submission" date="2018-02" db="EMBL/GenBank/DDBJ databases">
        <authorList>
            <person name="Hausmann B."/>
        </authorList>
    </citation>
    <scope>NUCLEOTIDE SEQUENCE [LARGE SCALE GENOMIC DNA]</scope>
    <source>
        <strain evidence="4">Peat soil MAG SbA1</strain>
    </source>
</reference>
<evidence type="ECO:0000256" key="1">
    <source>
        <dbReference type="SAM" id="SignalP"/>
    </source>
</evidence>
<protein>
    <recommendedName>
        <fullName evidence="2">DUF4434 domain-containing protein</fullName>
    </recommendedName>
</protein>
<dbReference type="EMBL" id="OMOD01000142">
    <property type="protein sequence ID" value="SPF43219.1"/>
    <property type="molecule type" value="Genomic_DNA"/>
</dbReference>
<dbReference type="InterPro" id="IPR017853">
    <property type="entry name" value="GH"/>
</dbReference>
<dbReference type="Gene3D" id="3.20.20.80">
    <property type="entry name" value="Glycosidases"/>
    <property type="match status" value="1"/>
</dbReference>
<gene>
    <name evidence="3" type="ORF">SBA1_480089</name>
</gene>
<feature type="chain" id="PRO_5015707088" description="DUF4434 domain-containing protein" evidence="1">
    <location>
        <begin position="25"/>
        <end position="466"/>
    </location>
</feature>
<name>A0A2U3KUH1_9BACT</name>